<keyword evidence="4" id="KW-0862">Zinc</keyword>
<keyword evidence="3" id="KW-0378">Hydrolase</keyword>
<protein>
    <submittedName>
        <fullName evidence="7">Mov34/MPN/PAD-1 family protein</fullName>
    </submittedName>
</protein>
<dbReference type="PROSITE" id="PS50249">
    <property type="entry name" value="MPN"/>
    <property type="match status" value="1"/>
</dbReference>
<dbReference type="PANTHER" id="PTHR34858">
    <property type="entry name" value="CYSO-CYSTEINE PEPTIDASE"/>
    <property type="match status" value="1"/>
</dbReference>
<dbReference type="GO" id="GO:0008270">
    <property type="term" value="F:zinc ion binding"/>
    <property type="evidence" value="ECO:0007669"/>
    <property type="project" value="TreeGrafter"/>
</dbReference>
<name>K9YHD7_CYASC</name>
<evidence type="ECO:0000259" key="6">
    <source>
        <dbReference type="PROSITE" id="PS50249"/>
    </source>
</evidence>
<evidence type="ECO:0000256" key="2">
    <source>
        <dbReference type="ARBA" id="ARBA00022723"/>
    </source>
</evidence>
<evidence type="ECO:0000256" key="4">
    <source>
        <dbReference type="ARBA" id="ARBA00022833"/>
    </source>
</evidence>
<dbReference type="KEGG" id="csn:Cyast_0269"/>
<dbReference type="AlphaFoldDB" id="K9YHD7"/>
<evidence type="ECO:0000313" key="8">
    <source>
        <dbReference type="Proteomes" id="UP000010483"/>
    </source>
</evidence>
<evidence type="ECO:0000256" key="3">
    <source>
        <dbReference type="ARBA" id="ARBA00022801"/>
    </source>
</evidence>
<gene>
    <name evidence="7" type="ordered locus">Cyast_0269</name>
</gene>
<dbReference type="InterPro" id="IPR000555">
    <property type="entry name" value="JAMM/MPN+_dom"/>
</dbReference>
<dbReference type="Proteomes" id="UP000010483">
    <property type="component" value="Chromosome"/>
</dbReference>
<dbReference type="Gene3D" id="3.40.140.10">
    <property type="entry name" value="Cytidine Deaminase, domain 2"/>
    <property type="match status" value="1"/>
</dbReference>
<dbReference type="SMART" id="SM00232">
    <property type="entry name" value="JAB_MPN"/>
    <property type="match status" value="1"/>
</dbReference>
<keyword evidence="5" id="KW-0482">Metalloprotease</keyword>
<dbReference type="FunFam" id="3.40.140.10:FF:000085">
    <property type="entry name" value="Mov34/MPN/PAD-1 family protein"/>
    <property type="match status" value="1"/>
</dbReference>
<dbReference type="CDD" id="cd08070">
    <property type="entry name" value="MPN_like"/>
    <property type="match status" value="1"/>
</dbReference>
<sequence length="174" mass="20439">MIKINNSDLDYIKAQGILHYPNECCGVLVGKKEGNTKILIKVIATINDWDNQRDVLREMMDKPDYGKRENFAIAPETMLQIQKEARGENLDIIGIYHSHPNHPAMPSEFDRAIAWEGYSYIIMSVVEKQIKELYCWQLRENREFQLEKITIWQCQKRTPVKFIKKKKPTEINGR</sequence>
<proteinExistence type="predicted"/>
<keyword evidence="2" id="KW-0479">Metal-binding</keyword>
<dbReference type="InterPro" id="IPR028090">
    <property type="entry name" value="JAB_dom_prok"/>
</dbReference>
<dbReference type="BioCyc" id="CSTA292563:G1353-268-MONOMER"/>
<dbReference type="GO" id="GO:0008235">
    <property type="term" value="F:metalloexopeptidase activity"/>
    <property type="evidence" value="ECO:0007669"/>
    <property type="project" value="TreeGrafter"/>
</dbReference>
<dbReference type="STRING" id="292563.Cyast_0269"/>
<keyword evidence="1" id="KW-0645">Protease</keyword>
<accession>K9YHD7</accession>
<reference evidence="8" key="1">
    <citation type="journal article" date="2013" name="Proc. Natl. Acad. Sci. U.S.A.">
        <title>Improving the coverage of the cyanobacterial phylum using diversity-driven genome sequencing.</title>
        <authorList>
            <person name="Shih P.M."/>
            <person name="Wu D."/>
            <person name="Latifi A."/>
            <person name="Axen S.D."/>
            <person name="Fewer D.P."/>
            <person name="Talla E."/>
            <person name="Calteau A."/>
            <person name="Cai F."/>
            <person name="Tandeau de Marsac N."/>
            <person name="Rippka R."/>
            <person name="Herdman M."/>
            <person name="Sivonen K."/>
            <person name="Coursin T."/>
            <person name="Laurent T."/>
            <person name="Goodwin L."/>
            <person name="Nolan M."/>
            <person name="Davenport K.W."/>
            <person name="Han C.S."/>
            <person name="Rubin E.M."/>
            <person name="Eisen J.A."/>
            <person name="Woyke T."/>
            <person name="Gugger M."/>
            <person name="Kerfeld C.A."/>
        </authorList>
    </citation>
    <scope>NUCLEOTIDE SEQUENCE [LARGE SCALE GENOMIC DNA]</scope>
    <source>
        <strain evidence="8">ATCC 29140 / PCC 7202</strain>
    </source>
</reference>
<dbReference type="HOGENOM" id="CLU_116765_4_0_3"/>
<dbReference type="PATRIC" id="fig|292563.3.peg.280"/>
<dbReference type="PANTHER" id="PTHR34858:SF1">
    <property type="entry name" value="CYSO-CYSTEINE PEPTIDASE"/>
    <property type="match status" value="1"/>
</dbReference>
<dbReference type="eggNOG" id="COG1310">
    <property type="taxonomic scope" value="Bacteria"/>
</dbReference>
<dbReference type="InterPro" id="IPR037518">
    <property type="entry name" value="MPN"/>
</dbReference>
<evidence type="ECO:0000313" key="7">
    <source>
        <dbReference type="EMBL" id="AFZ46249.1"/>
    </source>
</evidence>
<evidence type="ECO:0000256" key="5">
    <source>
        <dbReference type="ARBA" id="ARBA00023049"/>
    </source>
</evidence>
<organism evidence="7 8">
    <name type="scientific">Cyanobacterium stanieri (strain ATCC 29140 / PCC 7202)</name>
    <dbReference type="NCBI Taxonomy" id="292563"/>
    <lineage>
        <taxon>Bacteria</taxon>
        <taxon>Bacillati</taxon>
        <taxon>Cyanobacteriota</taxon>
        <taxon>Cyanophyceae</taxon>
        <taxon>Oscillatoriophycideae</taxon>
        <taxon>Chroococcales</taxon>
        <taxon>Geminocystaceae</taxon>
        <taxon>Cyanobacterium</taxon>
    </lineage>
</organism>
<dbReference type="SUPFAM" id="SSF102712">
    <property type="entry name" value="JAB1/MPN domain"/>
    <property type="match status" value="1"/>
</dbReference>
<evidence type="ECO:0000256" key="1">
    <source>
        <dbReference type="ARBA" id="ARBA00022670"/>
    </source>
</evidence>
<feature type="domain" description="MPN" evidence="6">
    <location>
        <begin position="2"/>
        <end position="152"/>
    </location>
</feature>
<dbReference type="InterPro" id="IPR051929">
    <property type="entry name" value="VirAsm_ModProt"/>
</dbReference>
<dbReference type="Pfam" id="PF14464">
    <property type="entry name" value="Prok-JAB"/>
    <property type="match status" value="1"/>
</dbReference>
<dbReference type="GO" id="GO:0006508">
    <property type="term" value="P:proteolysis"/>
    <property type="evidence" value="ECO:0007669"/>
    <property type="project" value="UniProtKB-KW"/>
</dbReference>
<dbReference type="EMBL" id="CP003940">
    <property type="protein sequence ID" value="AFZ46249.1"/>
    <property type="molecule type" value="Genomic_DNA"/>
</dbReference>
<keyword evidence="8" id="KW-1185">Reference proteome</keyword>